<evidence type="ECO:0000256" key="5">
    <source>
        <dbReference type="ARBA" id="ARBA00022840"/>
    </source>
</evidence>
<proteinExistence type="predicted"/>
<reference evidence="11 12" key="1">
    <citation type="journal article" date="2024" name="BMC Genomics">
        <title>De novo assembly and annotation of Popillia japonica's genome with initial clues to its potential as an invasive pest.</title>
        <authorList>
            <person name="Cucini C."/>
            <person name="Boschi S."/>
            <person name="Funari R."/>
            <person name="Cardaioli E."/>
            <person name="Iannotti N."/>
            <person name="Marturano G."/>
            <person name="Paoli F."/>
            <person name="Bruttini M."/>
            <person name="Carapelli A."/>
            <person name="Frati F."/>
            <person name="Nardi F."/>
        </authorList>
    </citation>
    <scope>NUCLEOTIDE SEQUENCE [LARGE SCALE GENOMIC DNA]</scope>
    <source>
        <strain evidence="11">DMR45628</strain>
    </source>
</reference>
<dbReference type="InterPro" id="IPR017871">
    <property type="entry name" value="ABC_transporter-like_CS"/>
</dbReference>
<keyword evidence="2" id="KW-0813">Transport</keyword>
<evidence type="ECO:0000259" key="10">
    <source>
        <dbReference type="PROSITE" id="PS50929"/>
    </source>
</evidence>
<evidence type="ECO:0000256" key="6">
    <source>
        <dbReference type="ARBA" id="ARBA00022989"/>
    </source>
</evidence>
<dbReference type="PANTHER" id="PTHR24223">
    <property type="entry name" value="ATP-BINDING CASSETTE SUB-FAMILY C"/>
    <property type="match status" value="1"/>
</dbReference>
<feature type="domain" description="ABC transmembrane type-1" evidence="10">
    <location>
        <begin position="111"/>
        <end position="394"/>
    </location>
</feature>
<dbReference type="GO" id="GO:0016887">
    <property type="term" value="F:ATP hydrolysis activity"/>
    <property type="evidence" value="ECO:0007669"/>
    <property type="project" value="InterPro"/>
</dbReference>
<dbReference type="CDD" id="cd18579">
    <property type="entry name" value="ABC_6TM_ABCC_D1"/>
    <property type="match status" value="1"/>
</dbReference>
<dbReference type="InterPro" id="IPR011527">
    <property type="entry name" value="ABC1_TM_dom"/>
</dbReference>
<dbReference type="Gene3D" id="1.20.1560.10">
    <property type="entry name" value="ABC transporter type 1, transmembrane domain"/>
    <property type="match status" value="2"/>
</dbReference>
<feature type="transmembrane region" description="Helical" evidence="8">
    <location>
        <begin position="252"/>
        <end position="271"/>
    </location>
</feature>
<sequence>MLKLFPAKVSLRSEGSTMDSVIQVTAENPRKSANILSKLMFGWMGGTFHTGTRRPINVKDLFKISKRDESEMLGDKLEKNWNIEIERAKSSGREPSLIRAVSATFLWRYMLYGIYVVIHNALKIFVPVVLSYLIQLFNGKRVVDDPAPHKYISGTILVVAVMLAIFFYHHNSFGQKCIGMRVRIAISTLVYRKMLKLSQKSLSEATAGKVVNLLANDVQRFDFAATALHHFWVTPLVVASITYLLWREVAVSSLAGILSMLLLTLPIQALLGQQTSKFRQKVASRTDIRVRLMNEVVSGIQVIKMYAWEKPFEKVIKAARLDEIKVIKVANYIRGIFLSWTVFMERTTLAVTLITFVLTDNILTSDIVFASQQYFNLLQAALAVFLPNAIQMGAESLVSMRRLKEFLLLEERPASNIHRTNDKAIHVSNVEAKWTDETTTLEKINFSVPPGKLCAIIGPVGSGKSSILQALLGELPINSGTIKLGGTLSYASQESWLFGSTVRGNILFGEEYKEKLYDQVVRACALERDFEQFPENDQTLVGERGVSLSGGQKARINLARAIYKPADIYLLDDPLSAVDVHVGKRLFEECIMGYLGGQTRILVTHQLQYLKKADLIIVLNNGKIEAQGTFDELSKSSVSYTKLLVAADETTEKDKEIKEGGDQVLAKSLLNNTFTKAENNENHNEEEEEIIPRDSSAFSDYITSAGNIIILFLVCLILSLSQTACSGADYWISYWTEQEEARHADEIIGLNNLQLPTISNFPSNARISTTNYSETRILENEEDGFLDTNSAIYVYAGLIAAMIIFAILRSYLFFRSTSKASKNLHDRMFNCLLKAPMRFFDTNPSGRVLNRFSKDTGAMDEILPRVLNEAIQTILVMVGCLVMISIANYWMIIVIVVLAAVFAVLRKWFLATAKSIKYLEAMAKSPVFSTLNSTLNGLATIRASNSESILIKQFDRHQNVHTSAWYMLISYMTAFGLWLDTIFEIFFACIVYSFVIMSEGSAISGAMVGLAVSQAIGLTGMVQYGMTQIAEVVNQMTSVERILQYTILEQEGPFDTPKGNQPNSDWPMKGNIEFRDVSLRYDLKNDPILKNLNIDIKSGEKIGIVGRTGAGKSSLTSALFRLAHLDGAIIIDSLDTKNLGLHDVRSKISIIPQEPVLFSESMRYNLDPFAEYNDKDIWNALNEVELKNMVPSLEYKVEEGGNNFSVGQRQLICLARAIIRRNKILILDEATANVDPETDSLIQTTIRNKFRNCTVLTIAHRLNTIMDSDRIIVMDAGRIVECGHPHLLLQNNDGYFTKLVMETGETMFNSLKKIAQDAYTH</sequence>
<gene>
    <name evidence="11" type="ORF">QE152_g21949</name>
</gene>
<dbReference type="SUPFAM" id="SSF90123">
    <property type="entry name" value="ABC transporter transmembrane region"/>
    <property type="match status" value="2"/>
</dbReference>
<dbReference type="Pfam" id="PF00664">
    <property type="entry name" value="ABC_membrane"/>
    <property type="match status" value="2"/>
</dbReference>
<protein>
    <submittedName>
        <fullName evidence="11">ABC transporter</fullName>
    </submittedName>
</protein>
<dbReference type="SMART" id="SM00382">
    <property type="entry name" value="AAA"/>
    <property type="match status" value="2"/>
</dbReference>
<dbReference type="EMBL" id="JASPKY010000208">
    <property type="protein sequence ID" value="KAK9720693.1"/>
    <property type="molecule type" value="Genomic_DNA"/>
</dbReference>
<feature type="transmembrane region" description="Helical" evidence="8">
    <location>
        <begin position="150"/>
        <end position="168"/>
    </location>
</feature>
<dbReference type="SUPFAM" id="SSF52540">
    <property type="entry name" value="P-loop containing nucleoside triphosphate hydrolases"/>
    <property type="match status" value="2"/>
</dbReference>
<feature type="transmembrane region" description="Helical" evidence="8">
    <location>
        <begin position="377"/>
        <end position="398"/>
    </location>
</feature>
<dbReference type="GO" id="GO:0005524">
    <property type="term" value="F:ATP binding"/>
    <property type="evidence" value="ECO:0007669"/>
    <property type="project" value="UniProtKB-KW"/>
</dbReference>
<feature type="transmembrane region" description="Helical" evidence="8">
    <location>
        <begin position="964"/>
        <end position="995"/>
    </location>
</feature>
<accession>A0AAW1KK84</accession>
<evidence type="ECO:0000256" key="1">
    <source>
        <dbReference type="ARBA" id="ARBA00004141"/>
    </source>
</evidence>
<dbReference type="InterPro" id="IPR027417">
    <property type="entry name" value="P-loop_NTPase"/>
</dbReference>
<dbReference type="InterPro" id="IPR003439">
    <property type="entry name" value="ABC_transporter-like_ATP-bd"/>
</dbReference>
<evidence type="ECO:0000256" key="2">
    <source>
        <dbReference type="ARBA" id="ARBA00022448"/>
    </source>
</evidence>
<evidence type="ECO:0000256" key="3">
    <source>
        <dbReference type="ARBA" id="ARBA00022692"/>
    </source>
</evidence>
<keyword evidence="7 8" id="KW-0472">Membrane</keyword>
<dbReference type="FunFam" id="1.20.1560.10:FF:000026">
    <property type="entry name" value="Multidrug resistance-associated protein lethal(2)03659"/>
    <property type="match status" value="1"/>
</dbReference>
<feature type="transmembrane region" description="Helical" evidence="8">
    <location>
        <begin position="109"/>
        <end position="130"/>
    </location>
</feature>
<dbReference type="PANTHER" id="PTHR24223:SF415">
    <property type="entry name" value="FI20190P1"/>
    <property type="match status" value="1"/>
</dbReference>
<keyword evidence="3 8" id="KW-0812">Transmembrane</keyword>
<keyword evidence="4" id="KW-0547">Nucleotide-binding</keyword>
<dbReference type="FunFam" id="3.40.50.300:FF:000482">
    <property type="entry name" value="Multidrug resistance-associated protein member 4"/>
    <property type="match status" value="1"/>
</dbReference>
<evidence type="ECO:0000313" key="12">
    <source>
        <dbReference type="Proteomes" id="UP001458880"/>
    </source>
</evidence>
<feature type="domain" description="ABC transporter" evidence="9">
    <location>
        <begin position="1072"/>
        <end position="1301"/>
    </location>
</feature>
<keyword evidence="5" id="KW-0067">ATP-binding</keyword>
<dbReference type="FunFam" id="1.20.1560.10:FF:000014">
    <property type="entry name" value="Multidrug resistance-associated protein member 4"/>
    <property type="match status" value="1"/>
</dbReference>
<organism evidence="11 12">
    <name type="scientific">Popillia japonica</name>
    <name type="common">Japanese beetle</name>
    <dbReference type="NCBI Taxonomy" id="7064"/>
    <lineage>
        <taxon>Eukaryota</taxon>
        <taxon>Metazoa</taxon>
        <taxon>Ecdysozoa</taxon>
        <taxon>Arthropoda</taxon>
        <taxon>Hexapoda</taxon>
        <taxon>Insecta</taxon>
        <taxon>Pterygota</taxon>
        <taxon>Neoptera</taxon>
        <taxon>Endopterygota</taxon>
        <taxon>Coleoptera</taxon>
        <taxon>Polyphaga</taxon>
        <taxon>Scarabaeiformia</taxon>
        <taxon>Scarabaeidae</taxon>
        <taxon>Rutelinae</taxon>
        <taxon>Popillia</taxon>
    </lineage>
</organism>
<evidence type="ECO:0000256" key="4">
    <source>
        <dbReference type="ARBA" id="ARBA00022741"/>
    </source>
</evidence>
<dbReference type="GO" id="GO:0016020">
    <property type="term" value="C:membrane"/>
    <property type="evidence" value="ECO:0007669"/>
    <property type="project" value="UniProtKB-SubCell"/>
</dbReference>
<evidence type="ECO:0000256" key="7">
    <source>
        <dbReference type="ARBA" id="ARBA00023136"/>
    </source>
</evidence>
<dbReference type="CDD" id="cd03250">
    <property type="entry name" value="ABCC_MRP_domain1"/>
    <property type="match status" value="1"/>
</dbReference>
<dbReference type="Pfam" id="PF00005">
    <property type="entry name" value="ABC_tran"/>
    <property type="match status" value="2"/>
</dbReference>
<feature type="transmembrane region" description="Helical" evidence="8">
    <location>
        <begin position="335"/>
        <end position="357"/>
    </location>
</feature>
<comment type="caution">
    <text evidence="11">The sequence shown here is derived from an EMBL/GenBank/DDBJ whole genome shotgun (WGS) entry which is preliminary data.</text>
</comment>
<dbReference type="Proteomes" id="UP001458880">
    <property type="component" value="Unassembled WGS sequence"/>
</dbReference>
<feature type="transmembrane region" description="Helical" evidence="8">
    <location>
        <begin position="874"/>
        <end position="905"/>
    </location>
</feature>
<feature type="transmembrane region" description="Helical" evidence="8">
    <location>
        <begin position="792"/>
        <end position="814"/>
    </location>
</feature>
<feature type="transmembrane region" description="Helical" evidence="8">
    <location>
        <begin position="1007"/>
        <end position="1026"/>
    </location>
</feature>
<feature type="domain" description="ABC transporter" evidence="9">
    <location>
        <begin position="425"/>
        <end position="646"/>
    </location>
</feature>
<keyword evidence="6 8" id="KW-1133">Transmembrane helix</keyword>
<evidence type="ECO:0000313" key="11">
    <source>
        <dbReference type="EMBL" id="KAK9720693.1"/>
    </source>
</evidence>
<dbReference type="CDD" id="cd03244">
    <property type="entry name" value="ABCC_MRP_domain2"/>
    <property type="match status" value="1"/>
</dbReference>
<dbReference type="InterPro" id="IPR050173">
    <property type="entry name" value="ABC_transporter_C-like"/>
</dbReference>
<evidence type="ECO:0000259" key="9">
    <source>
        <dbReference type="PROSITE" id="PS50893"/>
    </source>
</evidence>
<dbReference type="InterPro" id="IPR044746">
    <property type="entry name" value="ABCC_6TM_D1"/>
</dbReference>
<dbReference type="InterPro" id="IPR003593">
    <property type="entry name" value="AAA+_ATPase"/>
</dbReference>
<evidence type="ECO:0000256" key="8">
    <source>
        <dbReference type="SAM" id="Phobius"/>
    </source>
</evidence>
<name>A0AAW1KK84_POPJA</name>
<keyword evidence="12" id="KW-1185">Reference proteome</keyword>
<feature type="domain" description="ABC transmembrane type-1" evidence="10">
    <location>
        <begin position="792"/>
        <end position="1034"/>
    </location>
</feature>
<dbReference type="InterPro" id="IPR036640">
    <property type="entry name" value="ABC1_TM_sf"/>
</dbReference>
<comment type="subcellular location">
    <subcellularLocation>
        <location evidence="1">Membrane</location>
        <topology evidence="1">Multi-pass membrane protein</topology>
    </subcellularLocation>
</comment>
<dbReference type="FunFam" id="3.40.50.300:FF:000163">
    <property type="entry name" value="Multidrug resistance-associated protein member 4"/>
    <property type="match status" value="1"/>
</dbReference>
<feature type="transmembrane region" description="Helical" evidence="8">
    <location>
        <begin position="227"/>
        <end position="246"/>
    </location>
</feature>
<dbReference type="PROSITE" id="PS50929">
    <property type="entry name" value="ABC_TM1F"/>
    <property type="match status" value="2"/>
</dbReference>
<feature type="transmembrane region" description="Helical" evidence="8">
    <location>
        <begin position="701"/>
        <end position="721"/>
    </location>
</feature>
<dbReference type="PROSITE" id="PS00211">
    <property type="entry name" value="ABC_TRANSPORTER_1"/>
    <property type="match status" value="2"/>
</dbReference>
<dbReference type="Gene3D" id="3.40.50.300">
    <property type="entry name" value="P-loop containing nucleotide triphosphate hydrolases"/>
    <property type="match status" value="2"/>
</dbReference>
<dbReference type="PROSITE" id="PS50893">
    <property type="entry name" value="ABC_TRANSPORTER_2"/>
    <property type="match status" value="2"/>
</dbReference>
<dbReference type="GO" id="GO:0140359">
    <property type="term" value="F:ABC-type transporter activity"/>
    <property type="evidence" value="ECO:0007669"/>
    <property type="project" value="InterPro"/>
</dbReference>